<dbReference type="GO" id="GO:0006606">
    <property type="term" value="P:protein import into nucleus"/>
    <property type="evidence" value="ECO:0007669"/>
    <property type="project" value="InterPro"/>
</dbReference>
<keyword evidence="3" id="KW-0677">Repeat</keyword>
<sequence length="554" mass="60651">MLDRLLHFLRFSTKASRSLGVFQIFFLQGGPATMADKEVSPASNRRDAIKSSVHNIAAQRRRQHAVTLGKERRQALIRTKRMCREVICDYSEDSLETDILLNEEETALDSQIFQVVENLKSALQLQGKGALQRKIEALRALRRLLSKTDSPPIEATLKADVIPALVQCLSFGSQDEQLLEAAWCLTNIAAGEPEETRSLVPSLPLLIAHLGENSSLPVAEQCAWALGNVAGEEEELRNILLAQGALIPLARLMLSNKGSTARTAAWALSNLIKGPDSRAATDFIKIDGILDSIVQHLKVGDDELATEVAWVVVYLTALSDAALHVLAKSEVVQLLIGRLAASENLQLLLPLLRSLGNLIAGSGYISNAVLVVGQDITNHVLSSLVKCLKSENRVLKKEASWVLSNIAAGSLQHKEFIFSSESTLVLLHLLSNSPFDIRKEAAYVLGNLCVSPGGDGTRPPDIIVNHLVSLINHGCLPGFINLVRSPDIEAARLGLQFLELVMRGMPNAEGPKLVEMEDGIDAMERFQFHENEEMRNMANTLVDKYFGEDYGLDD</sequence>
<evidence type="ECO:0000313" key="6">
    <source>
        <dbReference type="EMBL" id="PKA62674.1"/>
    </source>
</evidence>
<dbReference type="PANTHER" id="PTHR23316">
    <property type="entry name" value="IMPORTIN ALPHA"/>
    <property type="match status" value="1"/>
</dbReference>
<organism evidence="6 7">
    <name type="scientific">Apostasia shenzhenica</name>
    <dbReference type="NCBI Taxonomy" id="1088818"/>
    <lineage>
        <taxon>Eukaryota</taxon>
        <taxon>Viridiplantae</taxon>
        <taxon>Streptophyta</taxon>
        <taxon>Embryophyta</taxon>
        <taxon>Tracheophyta</taxon>
        <taxon>Spermatophyta</taxon>
        <taxon>Magnoliopsida</taxon>
        <taxon>Liliopsida</taxon>
        <taxon>Asparagales</taxon>
        <taxon>Orchidaceae</taxon>
        <taxon>Apostasioideae</taxon>
        <taxon>Apostasia</taxon>
    </lineage>
</organism>
<dbReference type="InterPro" id="IPR011989">
    <property type="entry name" value="ARM-like"/>
</dbReference>
<dbReference type="SUPFAM" id="SSF48371">
    <property type="entry name" value="ARM repeat"/>
    <property type="match status" value="1"/>
</dbReference>
<protein>
    <recommendedName>
        <fullName evidence="5">Importin subunit alpha</fullName>
    </recommendedName>
</protein>
<comment type="similarity">
    <text evidence="1 5">Belongs to the importin alpha family.</text>
</comment>
<keyword evidence="7" id="KW-1185">Reference proteome</keyword>
<dbReference type="AlphaFoldDB" id="A0A2I0B4G4"/>
<evidence type="ECO:0000256" key="3">
    <source>
        <dbReference type="ARBA" id="ARBA00022737"/>
    </source>
</evidence>
<proteinExistence type="inferred from homology"/>
<evidence type="ECO:0000256" key="4">
    <source>
        <dbReference type="ARBA" id="ARBA00022927"/>
    </source>
</evidence>
<comment type="function">
    <text evidence="5">Binds specifically and directly to substrates containing either a simple or bipartite NLS motif. Promotes docking of import substrates to the nuclear envelope.</text>
</comment>
<keyword evidence="2 5" id="KW-0813">Transport</keyword>
<dbReference type="Gene3D" id="1.25.10.10">
    <property type="entry name" value="Leucine-rich Repeat Variant"/>
    <property type="match status" value="1"/>
</dbReference>
<dbReference type="STRING" id="1088818.A0A2I0B4G4"/>
<dbReference type="InterPro" id="IPR016024">
    <property type="entry name" value="ARM-type_fold"/>
</dbReference>
<dbReference type="PIRSF" id="PIRSF005673">
    <property type="entry name" value="Importin_alpha"/>
    <property type="match status" value="1"/>
</dbReference>
<reference evidence="6 7" key="1">
    <citation type="journal article" date="2017" name="Nature">
        <title>The Apostasia genome and the evolution of orchids.</title>
        <authorList>
            <person name="Zhang G.Q."/>
            <person name="Liu K.W."/>
            <person name="Li Z."/>
            <person name="Lohaus R."/>
            <person name="Hsiao Y.Y."/>
            <person name="Niu S.C."/>
            <person name="Wang J.Y."/>
            <person name="Lin Y.C."/>
            <person name="Xu Q."/>
            <person name="Chen L.J."/>
            <person name="Yoshida K."/>
            <person name="Fujiwara S."/>
            <person name="Wang Z.W."/>
            <person name="Zhang Y.Q."/>
            <person name="Mitsuda N."/>
            <person name="Wang M."/>
            <person name="Liu G.H."/>
            <person name="Pecoraro L."/>
            <person name="Huang H.X."/>
            <person name="Xiao X.J."/>
            <person name="Lin M."/>
            <person name="Wu X.Y."/>
            <person name="Wu W.L."/>
            <person name="Chen Y.Y."/>
            <person name="Chang S.B."/>
            <person name="Sakamoto S."/>
            <person name="Ohme-Takagi M."/>
            <person name="Yagi M."/>
            <person name="Zeng S.J."/>
            <person name="Shen C.Y."/>
            <person name="Yeh C.M."/>
            <person name="Luo Y.B."/>
            <person name="Tsai W.C."/>
            <person name="Van de Peer Y."/>
            <person name="Liu Z.J."/>
        </authorList>
    </citation>
    <scope>NUCLEOTIDE SEQUENCE [LARGE SCALE GENOMIC DNA]</scope>
    <source>
        <strain evidence="7">cv. Shenzhen</strain>
        <tissue evidence="6">Stem</tissue>
    </source>
</reference>
<dbReference type="InterPro" id="IPR024931">
    <property type="entry name" value="Importin_alpha"/>
</dbReference>
<accession>A0A2I0B4G4</accession>
<gene>
    <name evidence="6" type="ORF">AXF42_Ash012261</name>
</gene>
<dbReference type="Pfam" id="PF00514">
    <property type="entry name" value="Arm"/>
    <property type="match status" value="2"/>
</dbReference>
<comment type="subunit">
    <text evidence="5">Forms a complex with importin subunit beta-1.</text>
</comment>
<dbReference type="FunFam" id="1.25.10.10:FF:000222">
    <property type="entry name" value="Importin subunit alpha"/>
    <property type="match status" value="1"/>
</dbReference>
<dbReference type="GO" id="GO:0005737">
    <property type="term" value="C:cytoplasm"/>
    <property type="evidence" value="ECO:0007669"/>
    <property type="project" value="InterPro"/>
</dbReference>
<evidence type="ECO:0000256" key="5">
    <source>
        <dbReference type="PIRNR" id="PIRNR005673"/>
    </source>
</evidence>
<evidence type="ECO:0000256" key="1">
    <source>
        <dbReference type="ARBA" id="ARBA00010394"/>
    </source>
</evidence>
<dbReference type="Proteomes" id="UP000236161">
    <property type="component" value="Unassembled WGS sequence"/>
</dbReference>
<evidence type="ECO:0000256" key="2">
    <source>
        <dbReference type="ARBA" id="ARBA00022448"/>
    </source>
</evidence>
<dbReference type="EMBL" id="KZ451916">
    <property type="protein sequence ID" value="PKA62674.1"/>
    <property type="molecule type" value="Genomic_DNA"/>
</dbReference>
<keyword evidence="4 5" id="KW-0653">Protein transport</keyword>
<name>A0A2I0B4G4_9ASPA</name>
<dbReference type="InterPro" id="IPR000225">
    <property type="entry name" value="Armadillo"/>
</dbReference>
<dbReference type="SMART" id="SM00185">
    <property type="entry name" value="ARM"/>
    <property type="match status" value="6"/>
</dbReference>
<dbReference type="GO" id="GO:0061608">
    <property type="term" value="F:nuclear import signal receptor activity"/>
    <property type="evidence" value="ECO:0007669"/>
    <property type="project" value="InterPro"/>
</dbReference>
<dbReference type="OrthoDB" id="29145at2759"/>
<evidence type="ECO:0000313" key="7">
    <source>
        <dbReference type="Proteomes" id="UP000236161"/>
    </source>
</evidence>